<accession>X1U4V2</accession>
<organism evidence="1">
    <name type="scientific">marine sediment metagenome</name>
    <dbReference type="NCBI Taxonomy" id="412755"/>
    <lineage>
        <taxon>unclassified sequences</taxon>
        <taxon>metagenomes</taxon>
        <taxon>ecological metagenomes</taxon>
    </lineage>
</organism>
<reference evidence="1" key="1">
    <citation type="journal article" date="2014" name="Front. Microbiol.">
        <title>High frequency of phylogenetically diverse reductive dehalogenase-homologous genes in deep subseafloor sedimentary metagenomes.</title>
        <authorList>
            <person name="Kawai M."/>
            <person name="Futagami T."/>
            <person name="Toyoda A."/>
            <person name="Takaki Y."/>
            <person name="Nishi S."/>
            <person name="Hori S."/>
            <person name="Arai W."/>
            <person name="Tsubouchi T."/>
            <person name="Morono Y."/>
            <person name="Uchiyama I."/>
            <person name="Ito T."/>
            <person name="Fujiyama A."/>
            <person name="Inagaki F."/>
            <person name="Takami H."/>
        </authorList>
    </citation>
    <scope>NUCLEOTIDE SEQUENCE</scope>
    <source>
        <strain evidence="1">Expedition CK06-06</strain>
    </source>
</reference>
<dbReference type="EMBL" id="BARW01027088">
    <property type="protein sequence ID" value="GAJ12588.1"/>
    <property type="molecule type" value="Genomic_DNA"/>
</dbReference>
<sequence length="39" mass="4765">STTGFIISLWRVFAHVYRTWSVYIIYTLFEKGEHYYETS</sequence>
<gene>
    <name evidence="1" type="ORF">S12H4_44035</name>
</gene>
<feature type="non-terminal residue" evidence="1">
    <location>
        <position position="1"/>
    </location>
</feature>
<protein>
    <submittedName>
        <fullName evidence="1">Uncharacterized protein</fullName>
    </submittedName>
</protein>
<name>X1U4V2_9ZZZZ</name>
<evidence type="ECO:0000313" key="1">
    <source>
        <dbReference type="EMBL" id="GAJ12588.1"/>
    </source>
</evidence>
<dbReference type="AlphaFoldDB" id="X1U4V2"/>
<proteinExistence type="predicted"/>
<comment type="caution">
    <text evidence="1">The sequence shown here is derived from an EMBL/GenBank/DDBJ whole genome shotgun (WGS) entry which is preliminary data.</text>
</comment>